<dbReference type="SUPFAM" id="SSF103473">
    <property type="entry name" value="MFS general substrate transporter"/>
    <property type="match status" value="1"/>
</dbReference>
<evidence type="ECO:0000256" key="3">
    <source>
        <dbReference type="ARBA" id="ARBA00022692"/>
    </source>
</evidence>
<feature type="domain" description="Major facilitator superfamily (MFS) profile" evidence="7">
    <location>
        <begin position="21"/>
        <end position="509"/>
    </location>
</feature>
<dbReference type="PANTHER" id="PTHR43791:SF21">
    <property type="entry name" value="MAJOR FACILITATOR SUPERFAMILY (MFS) PROFILE DOMAIN-CONTAINING PROTEIN"/>
    <property type="match status" value="1"/>
</dbReference>
<evidence type="ECO:0000259" key="7">
    <source>
        <dbReference type="PROSITE" id="PS50850"/>
    </source>
</evidence>
<dbReference type="EMBL" id="CP120627">
    <property type="protein sequence ID" value="WEW55276.1"/>
    <property type="molecule type" value="Genomic_DNA"/>
</dbReference>
<evidence type="ECO:0000256" key="6">
    <source>
        <dbReference type="SAM" id="Phobius"/>
    </source>
</evidence>
<dbReference type="Proteomes" id="UP001219355">
    <property type="component" value="Chromosome 1"/>
</dbReference>
<dbReference type="InterPro" id="IPR020846">
    <property type="entry name" value="MFS_dom"/>
</dbReference>
<feature type="transmembrane region" description="Helical" evidence="6">
    <location>
        <begin position="448"/>
        <end position="467"/>
    </location>
</feature>
<dbReference type="InterPro" id="IPR036259">
    <property type="entry name" value="MFS_trans_sf"/>
</dbReference>
<evidence type="ECO:0000256" key="5">
    <source>
        <dbReference type="ARBA" id="ARBA00023136"/>
    </source>
</evidence>
<dbReference type="InterPro" id="IPR011701">
    <property type="entry name" value="MFS"/>
</dbReference>
<feature type="transmembrane region" description="Helical" evidence="6">
    <location>
        <begin position="17"/>
        <end position="34"/>
    </location>
</feature>
<accession>A0AAF0DB68</accession>
<comment type="subcellular location">
    <subcellularLocation>
        <location evidence="1">Membrane</location>
        <topology evidence="1">Multi-pass membrane protein</topology>
    </subcellularLocation>
</comment>
<evidence type="ECO:0000256" key="1">
    <source>
        <dbReference type="ARBA" id="ARBA00004141"/>
    </source>
</evidence>
<keyword evidence="4 6" id="KW-1133">Transmembrane helix</keyword>
<feature type="transmembrane region" description="Helical" evidence="6">
    <location>
        <begin position="382"/>
        <end position="400"/>
    </location>
</feature>
<keyword evidence="3 6" id="KW-0812">Transmembrane</keyword>
<evidence type="ECO:0000313" key="9">
    <source>
        <dbReference type="Proteomes" id="UP001219355"/>
    </source>
</evidence>
<feature type="transmembrane region" description="Helical" evidence="6">
    <location>
        <begin position="189"/>
        <end position="215"/>
    </location>
</feature>
<evidence type="ECO:0000313" key="8">
    <source>
        <dbReference type="EMBL" id="WEW55276.1"/>
    </source>
</evidence>
<dbReference type="PANTHER" id="PTHR43791">
    <property type="entry name" value="PERMEASE-RELATED"/>
    <property type="match status" value="1"/>
</dbReference>
<dbReference type="Gene3D" id="1.20.1250.20">
    <property type="entry name" value="MFS general substrate transporter like domains"/>
    <property type="match status" value="2"/>
</dbReference>
<gene>
    <name evidence="8" type="ORF">PRK78_000705</name>
</gene>
<feature type="transmembrane region" description="Helical" evidence="6">
    <location>
        <begin position="479"/>
        <end position="500"/>
    </location>
</feature>
<dbReference type="GO" id="GO:0022857">
    <property type="term" value="F:transmembrane transporter activity"/>
    <property type="evidence" value="ECO:0007669"/>
    <property type="project" value="InterPro"/>
</dbReference>
<dbReference type="GO" id="GO:0016020">
    <property type="term" value="C:membrane"/>
    <property type="evidence" value="ECO:0007669"/>
    <property type="project" value="UniProtKB-SubCell"/>
</dbReference>
<feature type="transmembrane region" description="Helical" evidence="6">
    <location>
        <begin position="310"/>
        <end position="330"/>
    </location>
</feature>
<organism evidence="8 9">
    <name type="scientific">Emydomyces testavorans</name>
    <dbReference type="NCBI Taxonomy" id="2070801"/>
    <lineage>
        <taxon>Eukaryota</taxon>
        <taxon>Fungi</taxon>
        <taxon>Dikarya</taxon>
        <taxon>Ascomycota</taxon>
        <taxon>Pezizomycotina</taxon>
        <taxon>Eurotiomycetes</taxon>
        <taxon>Eurotiomycetidae</taxon>
        <taxon>Onygenales</taxon>
        <taxon>Nannizziopsiaceae</taxon>
        <taxon>Emydomyces</taxon>
    </lineage>
</organism>
<proteinExistence type="predicted"/>
<dbReference type="AlphaFoldDB" id="A0AAF0DB68"/>
<feature type="transmembrane region" description="Helical" evidence="6">
    <location>
        <begin position="412"/>
        <end position="436"/>
    </location>
</feature>
<feature type="transmembrane region" description="Helical" evidence="6">
    <location>
        <begin position="87"/>
        <end position="106"/>
    </location>
</feature>
<keyword evidence="9" id="KW-1185">Reference proteome</keyword>
<evidence type="ECO:0000256" key="4">
    <source>
        <dbReference type="ARBA" id="ARBA00022989"/>
    </source>
</evidence>
<keyword evidence="2" id="KW-0813">Transport</keyword>
<dbReference type="Pfam" id="PF07690">
    <property type="entry name" value="MFS_1"/>
    <property type="match status" value="1"/>
</dbReference>
<dbReference type="PROSITE" id="PS50850">
    <property type="entry name" value="MFS"/>
    <property type="match status" value="1"/>
</dbReference>
<name>A0AAF0DB68_9EURO</name>
<reference evidence="8" key="1">
    <citation type="submission" date="2023-03" db="EMBL/GenBank/DDBJ databases">
        <title>Emydomyces testavorans Genome Sequence.</title>
        <authorList>
            <person name="Hoyer L."/>
        </authorList>
    </citation>
    <scope>NUCLEOTIDE SEQUENCE</scope>
    <source>
        <strain evidence="8">16-2883</strain>
    </source>
</reference>
<evidence type="ECO:0000256" key="2">
    <source>
        <dbReference type="ARBA" id="ARBA00022448"/>
    </source>
</evidence>
<feature type="transmembrane region" description="Helical" evidence="6">
    <location>
        <begin position="148"/>
        <end position="169"/>
    </location>
</feature>
<protein>
    <recommendedName>
        <fullName evidence="7">Major facilitator superfamily (MFS) profile domain-containing protein</fullName>
    </recommendedName>
</protein>
<keyword evidence="5 6" id="KW-0472">Membrane</keyword>
<feature type="transmembrane region" description="Helical" evidence="6">
    <location>
        <begin position="350"/>
        <end position="370"/>
    </location>
</feature>
<sequence>MTVNVHDELTSRTVRKLDFILLPFLSLLFLVNSLDRSNIGNAETANYTRHAGLQRDDLNDAVAWFFAFFVALQPVGAAAGRKFGMSIWVPGVMTLWGICTLLHAWVRRRWQLILLRIILGTLEAGFYPTTVSYLSLFYTRYEFGRRLGLFYGSYGVAGALGGVIAFVVFSQFPTDKEPSPNRRSNPNDSWQACQVLFVVEGCLTIVIALAGFVWLPKSAGTAWFLNPEERTCAETRIAADREMSHCHKSDTVLATDVTPEVEDRFSEEEGEQSRRLLGDEELIAENRITLDPGSFTADSGLSKPEILSTILFLPMIFPILILNIASAIPSTGFSIFLPMVLTSLKLSSPLHSNILTVPPFLLASITLYIFMHWSDKSRKRLVPILASLGVIMVGLALTLLLSPPSTPVGSVMLYLCMCLLLSGCFIPSPLTVAWYAGNIPDPGKRAMVLGINGYGNLAGVVAAQIFMPKYQKDGFRIPFLITFSIILFSFVGFTALRFLLGMINGARQRYLVRWSEADLAEEHTSGLGRKHSWGERVPSLVIVGGGFWDRHVRHLVGEKLLGLDVDSSQARRGDEKVTFTYGY</sequence>
<feature type="transmembrane region" description="Helical" evidence="6">
    <location>
        <begin position="61"/>
        <end position="80"/>
    </location>
</feature>